<sequence>MKLEIKLKVLYEKFDLSKYALKNHEVEKERLKFDQFMEYENGVPTGEILSDEDIVSIVRNEDGDKENSEIETSNENEETKISYTIFTESIENVIKFNEQNKCFDEEDLNKFINLVNKLRFSQLIEKQTVLDDYIRV</sequence>
<protein>
    <submittedName>
        <fullName evidence="1">Uncharacterized protein</fullName>
    </submittedName>
</protein>
<accession>A0A813W3L6</accession>
<gene>
    <name evidence="1" type="ORF">OXX778_LOCUS8664</name>
</gene>
<proteinExistence type="predicted"/>
<dbReference type="Proteomes" id="UP000663879">
    <property type="component" value="Unassembled WGS sequence"/>
</dbReference>
<dbReference type="EMBL" id="CAJNOC010001212">
    <property type="protein sequence ID" value="CAF0845225.1"/>
    <property type="molecule type" value="Genomic_DNA"/>
</dbReference>
<evidence type="ECO:0000313" key="1">
    <source>
        <dbReference type="EMBL" id="CAF0845225.1"/>
    </source>
</evidence>
<reference evidence="1" key="1">
    <citation type="submission" date="2021-02" db="EMBL/GenBank/DDBJ databases">
        <authorList>
            <person name="Nowell W R."/>
        </authorList>
    </citation>
    <scope>NUCLEOTIDE SEQUENCE</scope>
    <source>
        <strain evidence="1">Ploen Becks lab</strain>
    </source>
</reference>
<keyword evidence="2" id="KW-1185">Reference proteome</keyword>
<dbReference type="AlphaFoldDB" id="A0A813W3L6"/>
<organism evidence="1 2">
    <name type="scientific">Brachionus calyciflorus</name>
    <dbReference type="NCBI Taxonomy" id="104777"/>
    <lineage>
        <taxon>Eukaryota</taxon>
        <taxon>Metazoa</taxon>
        <taxon>Spiralia</taxon>
        <taxon>Gnathifera</taxon>
        <taxon>Rotifera</taxon>
        <taxon>Eurotatoria</taxon>
        <taxon>Monogononta</taxon>
        <taxon>Pseudotrocha</taxon>
        <taxon>Ploima</taxon>
        <taxon>Brachionidae</taxon>
        <taxon>Brachionus</taxon>
    </lineage>
</organism>
<comment type="caution">
    <text evidence="1">The sequence shown here is derived from an EMBL/GenBank/DDBJ whole genome shotgun (WGS) entry which is preliminary data.</text>
</comment>
<evidence type="ECO:0000313" key="2">
    <source>
        <dbReference type="Proteomes" id="UP000663879"/>
    </source>
</evidence>
<name>A0A813W3L6_9BILA</name>